<dbReference type="SMART" id="SM00342">
    <property type="entry name" value="HTH_ARAC"/>
    <property type="match status" value="1"/>
</dbReference>
<dbReference type="Pfam" id="PF12833">
    <property type="entry name" value="HTH_18"/>
    <property type="match status" value="1"/>
</dbReference>
<evidence type="ECO:0000256" key="1">
    <source>
        <dbReference type="ARBA" id="ARBA00023015"/>
    </source>
</evidence>
<dbReference type="SUPFAM" id="SSF51215">
    <property type="entry name" value="Regulatory protein AraC"/>
    <property type="match status" value="1"/>
</dbReference>
<proteinExistence type="predicted"/>
<dbReference type="InterPro" id="IPR020449">
    <property type="entry name" value="Tscrpt_reg_AraC-type_HTH"/>
</dbReference>
<protein>
    <submittedName>
        <fullName evidence="5">AraC family transcriptional regulator</fullName>
    </submittedName>
</protein>
<feature type="domain" description="HTH araC/xylS-type" evidence="4">
    <location>
        <begin position="173"/>
        <end position="271"/>
    </location>
</feature>
<sequence>MIVSYQIKFEIIRLIIKEKVDKSVYMNEKLSHYLCGKFISEGNWSHMKRNALHYEIIMMLEGQMYIAEEEREYVVRPGDMLLLRPGMTHFGYRNSESPVSFYWVHYGTKAEQYRSYPTHVPIDGPSTINQLFKQLLHVSSFSAEEANAALLLLLNELTRTIDQQNHAPHAIVNNICRWIEAHLHLDINVRKIAEVFNFNKDYISKVVKREKGMGIKAYILTQRISRAKLKLLNTNLSVKEIAGECGFSDYKLFLRTFKHYEGMTPSDYRNILYSTPLNI</sequence>
<dbReference type="AlphaFoldDB" id="A0A1B2DG53"/>
<dbReference type="PANTHER" id="PTHR43280:SF10">
    <property type="entry name" value="REGULATORY PROTEIN POCR"/>
    <property type="match status" value="1"/>
</dbReference>
<dbReference type="InterPro" id="IPR009057">
    <property type="entry name" value="Homeodomain-like_sf"/>
</dbReference>
<keyword evidence="3" id="KW-0804">Transcription</keyword>
<dbReference type="PANTHER" id="PTHR43280">
    <property type="entry name" value="ARAC-FAMILY TRANSCRIPTIONAL REGULATOR"/>
    <property type="match status" value="1"/>
</dbReference>
<accession>A0A1B2DG53</accession>
<dbReference type="InterPro" id="IPR037923">
    <property type="entry name" value="HTH-like"/>
</dbReference>
<dbReference type="Gene3D" id="2.60.120.10">
    <property type="entry name" value="Jelly Rolls"/>
    <property type="match status" value="1"/>
</dbReference>
<evidence type="ECO:0000256" key="3">
    <source>
        <dbReference type="ARBA" id="ARBA00023163"/>
    </source>
</evidence>
<evidence type="ECO:0000259" key="4">
    <source>
        <dbReference type="PROSITE" id="PS01124"/>
    </source>
</evidence>
<organism evidence="5">
    <name type="scientific">Paenibacillus sp. BIHB 4019</name>
    <dbReference type="NCBI Taxonomy" id="1870819"/>
    <lineage>
        <taxon>Bacteria</taxon>
        <taxon>Bacillati</taxon>
        <taxon>Bacillota</taxon>
        <taxon>Bacilli</taxon>
        <taxon>Bacillales</taxon>
        <taxon>Paenibacillaceae</taxon>
        <taxon>Paenibacillus</taxon>
    </lineage>
</organism>
<dbReference type="Pfam" id="PF02311">
    <property type="entry name" value="AraC_binding"/>
    <property type="match status" value="1"/>
</dbReference>
<dbReference type="InterPro" id="IPR018060">
    <property type="entry name" value="HTH_AraC"/>
</dbReference>
<evidence type="ECO:0000256" key="2">
    <source>
        <dbReference type="ARBA" id="ARBA00023125"/>
    </source>
</evidence>
<keyword evidence="1" id="KW-0805">Transcription regulation</keyword>
<dbReference type="SUPFAM" id="SSF46689">
    <property type="entry name" value="Homeodomain-like"/>
    <property type="match status" value="2"/>
</dbReference>
<dbReference type="PRINTS" id="PR00032">
    <property type="entry name" value="HTHARAC"/>
</dbReference>
<dbReference type="InterPro" id="IPR003313">
    <property type="entry name" value="AraC-bd"/>
</dbReference>
<dbReference type="GO" id="GO:0003700">
    <property type="term" value="F:DNA-binding transcription factor activity"/>
    <property type="evidence" value="ECO:0007669"/>
    <property type="project" value="InterPro"/>
</dbReference>
<name>A0A1B2DG53_9BACL</name>
<dbReference type="InterPro" id="IPR014710">
    <property type="entry name" value="RmlC-like_jellyroll"/>
</dbReference>
<dbReference type="Gene3D" id="1.10.10.60">
    <property type="entry name" value="Homeodomain-like"/>
    <property type="match status" value="2"/>
</dbReference>
<evidence type="ECO:0000313" key="5">
    <source>
        <dbReference type="EMBL" id="ANY66691.1"/>
    </source>
</evidence>
<keyword evidence="2" id="KW-0238">DNA-binding</keyword>
<reference evidence="5" key="1">
    <citation type="submission" date="2016-08" db="EMBL/GenBank/DDBJ databases">
        <title>Complete Genome Seqeunce of Paenibacillus sp. BIHB 4019 from tea rhizoplane.</title>
        <authorList>
            <person name="Thakur R."/>
            <person name="Swarnkar M.K."/>
            <person name="Gulati A."/>
        </authorList>
    </citation>
    <scope>NUCLEOTIDE SEQUENCE [LARGE SCALE GENOMIC DNA]</scope>
    <source>
        <strain evidence="5">BIHB4019</strain>
    </source>
</reference>
<gene>
    <name evidence="5" type="ORF">BBD42_09620</name>
</gene>
<dbReference type="GO" id="GO:0043565">
    <property type="term" value="F:sequence-specific DNA binding"/>
    <property type="evidence" value="ECO:0007669"/>
    <property type="project" value="InterPro"/>
</dbReference>
<dbReference type="EMBL" id="CP016808">
    <property type="protein sequence ID" value="ANY66691.1"/>
    <property type="molecule type" value="Genomic_DNA"/>
</dbReference>
<dbReference type="PROSITE" id="PS01124">
    <property type="entry name" value="HTH_ARAC_FAMILY_2"/>
    <property type="match status" value="1"/>
</dbReference>